<dbReference type="CDD" id="cd11304">
    <property type="entry name" value="Cadherin_repeat"/>
    <property type="match status" value="1"/>
</dbReference>
<organism evidence="2 3">
    <name type="scientific">Pseudoalteromonas rubra</name>
    <dbReference type="NCBI Taxonomy" id="43658"/>
    <lineage>
        <taxon>Bacteria</taxon>
        <taxon>Pseudomonadati</taxon>
        <taxon>Pseudomonadota</taxon>
        <taxon>Gammaproteobacteria</taxon>
        <taxon>Alteromonadales</taxon>
        <taxon>Pseudoalteromonadaceae</taxon>
        <taxon>Pseudoalteromonas</taxon>
    </lineage>
</organism>
<evidence type="ECO:0000313" key="3">
    <source>
        <dbReference type="Proteomes" id="UP000033452"/>
    </source>
</evidence>
<gene>
    <name evidence="2" type="ORF">TW77_19040</name>
</gene>
<dbReference type="InterPro" id="IPR015919">
    <property type="entry name" value="Cadherin-like_sf"/>
</dbReference>
<dbReference type="SMART" id="SM00736">
    <property type="entry name" value="CADG"/>
    <property type="match status" value="2"/>
</dbReference>
<dbReference type="PANTHER" id="PTHR34720">
    <property type="entry name" value="MICROCYSTIN DEPENDENT PROTEIN"/>
    <property type="match status" value="1"/>
</dbReference>
<dbReference type="SUPFAM" id="SSF141072">
    <property type="entry name" value="CalX-like"/>
    <property type="match status" value="1"/>
</dbReference>
<dbReference type="OrthoDB" id="5242130at2"/>
<dbReference type="Pfam" id="PF19078">
    <property type="entry name" value="Big_12"/>
    <property type="match status" value="8"/>
</dbReference>
<dbReference type="Gene3D" id="2.60.40.3440">
    <property type="match status" value="2"/>
</dbReference>
<dbReference type="InterPro" id="IPR010221">
    <property type="entry name" value="VCBS_dom"/>
</dbReference>
<reference evidence="2 3" key="1">
    <citation type="journal article" date="2015" name="BMC Genomics">
        <title>Genome mining reveals unlocked bioactive potential of marine Gram-negative bacteria.</title>
        <authorList>
            <person name="Machado H."/>
            <person name="Sonnenschein E.C."/>
            <person name="Melchiorsen J."/>
            <person name="Gram L."/>
        </authorList>
    </citation>
    <scope>NUCLEOTIDE SEQUENCE [LARGE SCALE GENOMIC DNA]</scope>
    <source>
        <strain evidence="2 3">S2471</strain>
    </source>
</reference>
<dbReference type="Gene3D" id="2.60.40.10">
    <property type="entry name" value="Immunoglobulins"/>
    <property type="match status" value="8"/>
</dbReference>
<evidence type="ECO:0000313" key="2">
    <source>
        <dbReference type="EMBL" id="KJZ06587.1"/>
    </source>
</evidence>
<dbReference type="RefSeq" id="WP_046006557.1">
    <property type="nucleotide sequence ID" value="NZ_JXYA01000047.1"/>
</dbReference>
<dbReference type="NCBIfam" id="NF033510">
    <property type="entry name" value="Ca_tandemer"/>
    <property type="match status" value="1"/>
</dbReference>
<sequence>MSLSDKNISKKSKLARHIQAALLGGVALNAGVASMEAHGFVDCAFDQSNPMCATPVSISIQPGDRNIAYALGDDGVQIAPNVSVSNANATIEVRLSGALDGDQEGLYIPGNFTNSTRSHRLEEYSSVSPSQAMDFIKSIRYENKASVPTKGPRKISITLNDANTNVISASVTINAFEPKSLSGLLNIATAPVVEGNKVAITSALFQQATDAPDVMNDLTFSIGTNAAQSGVLYRDLNDDNILTENEKLGADAQPVVKSLAEFDSANYYFVHDGSESPLDLAITLDLTLPKLVSYEHEYGMTGTATIPVSVTPVDDAPELISVNADGFAVETTQVPLTPAMQNGDKLVVKQGPDGTVYAAYYNIMGAKFYLLKLTDGVWSEVYSGWVSDAANAPAQFLFDADGTAHVAYLTMISQYDSGVKIVSHNPNTGDNQEFRVSYMSTEHNGAGYLVEGAVFAFARGKSGTPYVMLQSSEASRTFQLYKPASDGKTWELLHQFNDELLTYLDQYIYPSKRKPVAVKALSLTVDEENDTFYYVASNPEPPAEGVNVGKLTLTPTPVEEVRIPDLAGNVVNDSIPRMKLSYNNWLALHPGSDGNSGGVHSVLETESTSSSAGDYLYNQKSYTYRYLSADGSEKFTSPSLKLNRHTSSVVVGSNTAFAVEAQTLPSGGSKLVIHSLVDKQWQVYHEFEVPFSVTTEPELSVVGNDELIVTLDEPGGENRLATKIKKQSQTDWSTTPIDALNPAKLFAGKTLVDPDSEQVSFTINTDDTDTPGTFSLPDDAVLDGVSAQPTEDGKGFVLSGPIEAVNRLLAQLTFTPDAGYQGTPSYNYTVQGLPDGTTSNGSLSLNITPVRALSDLFTLAPLSVDEGGKVKLTAAHFQMSDADKAIVETLRFSVAPASVSSGALYFDFNGDNQLTENEKFSDERLTVPASFAEMTSGRYYFVHDGSESPLDLALTLNMALPEGSEHSNDFLAEGTATVDLTVNPVDDSPTVTFSPTFDVPLTAEMRAADELLVKTDPTGLAHAVFYDRQTNLFVWSIYKDGQWQALFSQDSDKGRGELKKAQLKFDSNGIGYVAFVSADAHSEKVLNMLRYSPATTEVKQYVVESDAANLDQGYPIATSTFGFTLDQQGNPYVMVHSDLFDKHTVYKFSSQEGQAASWQEFYRFSDPLLSAGITNVSGLDLAFDHTTEVLYYAIHSDETRYAYRTGQVAMATRVHSTLDSLGGLVSEGSVTDANPNVQLGLNIGADGTIFAAHSLVQHISASLEDGAKRTVRYHYNVIHGASDFVSEPIELVRDRSNVILSKAGALAVEAQELENGTSKVVVKYLTDNEKKWLLLGDYAVPFKVTSKPQLNISADGRLSIRVRGDNPEQDLLTVMGTQFKLIHNLITPVANKALPFDGINIDDPDSSEVQLYIQPMTSITDSGTFGLPEGTDISDVDVQYNVDDYLVQISGSPLAVSKVAALLTYTANAEFTGQQAYAWTVKGMPDGEAYSGYFGFDIRPVNKAPALATNKPVQYNAQSAQQGVAITEAHLNATDLNDTAEGILYKVVTLPDSQNGTLYLNDSNDTTFVQDTSNALSVGDTFTQQDVNDGKVQFIQWDNSNLHAITLQLLDGLEDGVQPSEPFVLRIADTLPSTTLTVTDVNLSATLYGNTFTTIEAQGMNPDTLTISLFKVVDGQCTTEAYEGITVEGTFLKATSELAEGSYSLCVVANDGFWSTEQIVDFNVINNLPLPAPSTPDLLASSDTGINSEDNITKLTDLEFTGTAAAGSTVTLYSDVSGELGTVTAQPDGSWQRQVTLNAGSHKVTAIATSGQRVSPVSAPLTVVIDDTTPTRPADFTAKLSQDSSGGNAAVKSQPTYEGTAPGLEYITITVTQGDYEYKAVVNVAQDGSWTHNLSEALADGRYSISIKGTDAAGNEISLTSDSLLVDTTPIAVPVIESWRGEDGTISSADLFRYEIKGTVSGDVSYQDRVKVVVETNTKRFEQAISINPQTGQWAASSLGIYSSELAGETEFKLTVVGVDAYGNTSDSVVKTAALDLTNPRATIIAQDSLVGIGQSVVLQVVFDEPVVDLTLDTFEVQENKGELSNLQKQTDTSYTMTFTPFDDQTGFEYINLPNNSYQDIAGNPGQSTRAYFTVDTQINSDLFVEFEYDKYLVENVSSPKFFIRNLEEGSTFTYSVSSSNGGVVTGSGDNRNAGDKLVGFNDSQNLQDGQLTVSVFVKDKAGNAYPEVTATTILDRTAPSVAGFSATDDRLSVGETALINITLSEASNDFTVDDLQVTGGTLVQFEALSATQYRVKFVPTANSNTQGSVRVKTGSFSDTMGNISGMSSVEQQFTIDTQLPDAFEISLDNAAFNSANVQSASVTLNNAELNTQYIWSVSGDGGSVQGEGTVTSSSQRVDLSALSNLSEGEYTLTLKVVDALGNASESIERTIIIDNQKPTITMSSSTELVKAGETATLTFTFSEPVMGFTLDDILPVSLADNLSAFTQISETEYSVVFTPDEYSSKSVKLVVNKDTVTDEAGNELSEVLFEQQAVNTTYPSYFDIKEQGSNRLETFNANQLQALSFTLEGADVKANNSYHYTLTDSQGNTIKGRGTFGSSVAGSAVISGLDVSSLVDGLIRVNVTLSNEVGNVSTETKTWRFEADRVVPWAQSIDITDGFQSSPLSKTVTVNVSEPIESPDLSFIHVTNGSVHNVKMLNDSLFTFELRPNENVQGSSRVTIEAGALTDKAGNKSSRVQTDSTYFDTQAPSGHTVALNHTVYNVQNTETMSFVLNGGSAFSDTYTYVLSSSNGGAIEGSGQVISSNMTVAVPSADLSKLKDGALTLSLVLSDRFGNKAEPVIKTATLDRTTPSVSAMTVSDQQLSAGESGVITITLSEASSDFSMASLAVSGGELSGFAALNGSTNQYQVTFTPTAGTEATGSVTVKANAFNDTAGNINTDAKSVELNIDTQAPTGYAVTLDKDVYNSSANTIRFDLSGGEAGATYAYTLSSDGHSVTGTGTLDNAQQQVVITDIENLNDGPLSLSVTLTDKAGNAGVAATDTAILDTTALSGHSVALSQSVYNSATQSALGFSFNGVEQGATYTYTLTSSGGGSVQGSGTINDVNASVSVSDLTGLKDGTLSLTVVVTDTAGNVASAVVDSAKLDTTAPLVTAITASSTALKADETSVITITLSEASRDFGLASLAVLGGELSAFASINDNGTDYQVTFTPTAGTEATGSVTVKANTFNDEAGNANTDAKSVELNIDTQAPTGYAVTLDKDVYNSAASTIRFDLSGGEAGATYAYTLSSDGHSVTGTGSLDSAQQQVVITDIENLNDGPLSLSVTLTDKAGNAGVAATDTATLDTAAPRGHDVTLDQQTYNLANRDAASFSFNGAEVGATYAYTLTSTGGGELTGTETITAANQQVNIANLSQLKDGTLSLSVVLTDSAGNAAQALVKQAKLDATAPTITTLSASQTALKAGETSVITIGLSEAVSDFNKALLNVAGGTVSELEQISDTSYRTVFTPSENSQVAGTIAIAGGKFSDAAGNPNLASDTLTLSIDTQAPGNHSVAFGAPYYHGTNANAASITLGDAEVGSRYHYVISSTQGGLPVSAQGDVTESSQTISGIDLSNLNDGQLNVTVTLTDPAGNVSEVASATTMLDTAAPQVVSLTSNDPALKVGEQALITIALSEPSEDFTLEDISASSGSLSELKALNATTYQATFTPDENAQGEVTISIAAGVFNDLAGNANTEAQPLVLSLDTTAPSGQSVSIDQTLINRDNETAMSFTLNGLEGKGMLTYQVSDGTTSVGSQSPVSITAATQSVTGIDVSALAEGRLILTVVVYDDANNAGEPVTASVTKKYNVAPVLSGTPQTAVNEDAEYVFEPELTDPDSDDTHTFVISNKPDWASFDEQTGKLSGTPGDEHVGNYEQIVITVNDGKAEHALSAFNIEVVNTNDSPVAQDFSFTLSEAEQLVIALEQGLLSTATDDDLDSEDSLSAVVVGEPQFGTLLLNADGSFTYTHDGSENHSDSFTYQVEDAAGELSQTRTVALTINPQADAPVTLDDTLVVTEDTPNTIDLLENDFDAENDMVAASAAVVTEPQLGSYTITNGKLTYTPNENATGQDTLTYTVKDAAGNTSKVATLTISIVAVNDQPVAKGATLTVEEDMPSDELDVRSLSSDIEDTHPQGEVVLSALPSKGVVTVNQESGKLVYTPNANATGSDAFSYTIADSEGLVSEPVEVIVNIGAVNDRPVADGDSVTLNEDEAGTLNILDNDTDVEDQGFNGANVMLEDKGNGAGAYTLADVTVLADGQLEITPKADVNGSFSFTYTLMDSEGLSSEPATVNVDITPVNDAPVAVDNTAQLEEEGSYEVNVLGDDYDVDANDQLDPGSVTVVAQPQSGQVTVTESGAIVYVPNANFNGLDTFTYTVKDAAGAVSNEALVTMTVTPVNDAPVADAQVLSVDEDGTVLITLTASDIDADALSYQIVQGVNSGTLTQQSENSWLYTPDTDFNGEDSLQFVAFDGQAESEPVQVTLNVVAVNDAPVITGTPATSVDQDTAYRFTPDTSDLDGDSLTFSIENLPVWASFDTQSGTLSGTPGRDDVGNYANIVISVADGELSASLAAFAIEVGYVNAKPVAQTMQVFVDEDASTSFSAPVSDADQDSLSITVTQQPASGTLSVQGTLFSYIPGANFNGSDSFSYVVNDGEMNSDEAQVSITVNAVNDTPVAQNDAFSFGEVASSYSLDVLANDSDVDASDTLTLVGASASIGSVAISDGQLIYQPQASAQDTAVITYMLVDSAGARAQATATVEITASAAADAPTLSVPDNMSVDATGLFTKVDLGTASAFDSNGNPLAVSLVDGVTIFAPGLHQVYWKATDGNNQSTVKKQTVAVNPLVSLSKDSQIAEEQSHTVKVFLNGPAPSYPITVPYTVSGSADGNDHDLLDGEVVIESGTEASITFNVFADGTVEGNESIVITLAETLNRGAKSSSTVTIVEDNVAPALEVDTTQSGESRTLVLQNGEPVVVSAVATDANPQDSITLSWEAADAQMTDLSFEAGRFEFDPSVLAAGIYKLSVTATDDGTPALSSTQDIYLEVVDSLPQLSGVDSDGDLIPDDQEGFADSDNDGIPDYLDASSDCNVIPGQVKDANQYLVEGEPGVCLRKGATVAQNTTGGAQLLETELPADSEATNIGGVFDFIATGLPKAGDVYGIVIPQRKPIPVNAIYRKFRDGEWVNFVTTDGNAILSATGEPGYCPPPGSNEWRDGLNEGDWCVQLQIVDGGPNDDDGIANRSVVDPGGIAVLMSDNTQPVAQADTLAVGAGLPVFINVLENDSDADGDTLTITGASADFGEVEILDNQLRYTPPVDYVGTATITYSIADGQGGTSSATVTVELVVNAAPVTQLDTASTNDQASVILDVLANDMDPDGDALTLINATATHGKAVVNLDGTLSYEPKLGFNGEDTVTYQVKDAKGATSTGIAKINVTTHQVATVENKSSGSLGGLLLVMVSALVLRRRKSALPAYAVVTASCLVSAPALADALRVQATLGQAEANSHFSALPAGTQVSNVDDSSQSWSAGAFYQLMPKWYAGLRYIDLGQGRVTLSGSTLTPDSWHESMARVAPVLPEGFALQTGLEVARFDKVHGELFLGAYNWDYQIDSTLNGRHFVQYEQKGTSAYFGGAVGYQLSDSTALTLSYSHYRLSANRIGEVAAGIEVRF</sequence>
<protein>
    <recommendedName>
        <fullName evidence="1">Dystroglycan-type cadherin-like domain-containing protein</fullName>
    </recommendedName>
</protein>
<dbReference type="Proteomes" id="UP000033452">
    <property type="component" value="Unassembled WGS sequence"/>
</dbReference>
<keyword evidence="3" id="KW-1185">Reference proteome</keyword>
<dbReference type="Pfam" id="PF05345">
    <property type="entry name" value="He_PIG"/>
    <property type="match status" value="2"/>
</dbReference>
<dbReference type="EMBL" id="JXYA01000047">
    <property type="protein sequence ID" value="KJZ06587.1"/>
    <property type="molecule type" value="Genomic_DNA"/>
</dbReference>
<name>A0A0F4QIV5_9GAMM</name>
<proteinExistence type="predicted"/>
<dbReference type="Gene3D" id="2.60.40.2810">
    <property type="match status" value="7"/>
</dbReference>
<dbReference type="InterPro" id="IPR013783">
    <property type="entry name" value="Ig-like_fold"/>
</dbReference>
<dbReference type="NCBIfam" id="NF012211">
    <property type="entry name" value="tand_rpt_95"/>
    <property type="match status" value="9"/>
</dbReference>
<dbReference type="InterPro" id="IPR044016">
    <property type="entry name" value="Big_13"/>
</dbReference>
<accession>A0A0F4QIV5</accession>
<dbReference type="Pfam" id="PF16184">
    <property type="entry name" value="Cadherin_3"/>
    <property type="match status" value="1"/>
</dbReference>
<dbReference type="GO" id="GO:0016020">
    <property type="term" value="C:membrane"/>
    <property type="evidence" value="ECO:0007669"/>
    <property type="project" value="InterPro"/>
</dbReference>
<comment type="caution">
    <text evidence="2">The sequence shown here is derived from an EMBL/GenBank/DDBJ whole genome shotgun (WGS) entry which is preliminary data.</text>
</comment>
<dbReference type="PATRIC" id="fig|43658.5.peg.4028"/>
<feature type="domain" description="Dystroglycan-type cadherin-like" evidence="1">
    <location>
        <begin position="4527"/>
        <end position="4619"/>
    </location>
</feature>
<dbReference type="SUPFAM" id="SSF49313">
    <property type="entry name" value="Cadherin-like"/>
    <property type="match status" value="2"/>
</dbReference>
<dbReference type="InterPro" id="IPR044048">
    <property type="entry name" value="Big_12"/>
</dbReference>
<dbReference type="GO" id="GO:0005509">
    <property type="term" value="F:calcium ion binding"/>
    <property type="evidence" value="ECO:0007669"/>
    <property type="project" value="InterPro"/>
</dbReference>
<dbReference type="InterPro" id="IPR006644">
    <property type="entry name" value="Cadg"/>
</dbReference>
<dbReference type="Pfam" id="PF17963">
    <property type="entry name" value="Big_9"/>
    <property type="match status" value="10"/>
</dbReference>
<dbReference type="InterPro" id="IPR039005">
    <property type="entry name" value="CSPG_rpt"/>
</dbReference>
<dbReference type="PROSITE" id="PS51854">
    <property type="entry name" value="CSPG"/>
    <property type="match status" value="1"/>
</dbReference>
<dbReference type="FunFam" id="2.60.40.10:FF:002543">
    <property type="match status" value="1"/>
</dbReference>
<dbReference type="InterPro" id="IPR038081">
    <property type="entry name" value="CalX-like_sf"/>
</dbReference>
<feature type="domain" description="Dystroglycan-type cadherin-like" evidence="1">
    <location>
        <begin position="3848"/>
        <end position="3941"/>
    </location>
</feature>
<dbReference type="PANTHER" id="PTHR34720:SF9">
    <property type="entry name" value="BLR4714 PROTEIN"/>
    <property type="match status" value="1"/>
</dbReference>
<evidence type="ECO:0000259" key="1">
    <source>
        <dbReference type="SMART" id="SM00736"/>
    </source>
</evidence>
<dbReference type="Pfam" id="PF19077">
    <property type="entry name" value="Big_13"/>
    <property type="match status" value="2"/>
</dbReference>
<dbReference type="NCBIfam" id="TIGR01965">
    <property type="entry name" value="VCBS_repeat"/>
    <property type="match status" value="1"/>
</dbReference>